<accession>A0AAW0TMY8</accession>
<reference evidence="2 3" key="1">
    <citation type="submission" date="2023-03" db="EMBL/GenBank/DDBJ databases">
        <title>High-quality genome of Scylla paramamosain provides insights in environmental adaptation.</title>
        <authorList>
            <person name="Zhang L."/>
        </authorList>
    </citation>
    <scope>NUCLEOTIDE SEQUENCE [LARGE SCALE GENOMIC DNA]</scope>
    <source>
        <strain evidence="2">LZ_2023a</strain>
        <tissue evidence="2">Muscle</tissue>
    </source>
</reference>
<protein>
    <submittedName>
        <fullName evidence="2">Uncharacterized protein</fullName>
    </submittedName>
</protein>
<keyword evidence="3" id="KW-1185">Reference proteome</keyword>
<proteinExistence type="predicted"/>
<dbReference type="AlphaFoldDB" id="A0AAW0TMY8"/>
<evidence type="ECO:0000256" key="1">
    <source>
        <dbReference type="SAM" id="MobiDB-lite"/>
    </source>
</evidence>
<feature type="compositionally biased region" description="Basic and acidic residues" evidence="1">
    <location>
        <begin position="124"/>
        <end position="140"/>
    </location>
</feature>
<evidence type="ECO:0000313" key="3">
    <source>
        <dbReference type="Proteomes" id="UP001487740"/>
    </source>
</evidence>
<gene>
    <name evidence="2" type="ORF">O3P69_020433</name>
</gene>
<comment type="caution">
    <text evidence="2">The sequence shown here is derived from an EMBL/GenBank/DDBJ whole genome shotgun (WGS) entry which is preliminary data.</text>
</comment>
<dbReference type="Proteomes" id="UP001487740">
    <property type="component" value="Unassembled WGS sequence"/>
</dbReference>
<dbReference type="EMBL" id="JARAKH010000028">
    <property type="protein sequence ID" value="KAK8388443.1"/>
    <property type="molecule type" value="Genomic_DNA"/>
</dbReference>
<feature type="region of interest" description="Disordered" evidence="1">
    <location>
        <begin position="122"/>
        <end position="142"/>
    </location>
</feature>
<organism evidence="2 3">
    <name type="scientific">Scylla paramamosain</name>
    <name type="common">Mud crab</name>
    <dbReference type="NCBI Taxonomy" id="85552"/>
    <lineage>
        <taxon>Eukaryota</taxon>
        <taxon>Metazoa</taxon>
        <taxon>Ecdysozoa</taxon>
        <taxon>Arthropoda</taxon>
        <taxon>Crustacea</taxon>
        <taxon>Multicrustacea</taxon>
        <taxon>Malacostraca</taxon>
        <taxon>Eumalacostraca</taxon>
        <taxon>Eucarida</taxon>
        <taxon>Decapoda</taxon>
        <taxon>Pleocyemata</taxon>
        <taxon>Brachyura</taxon>
        <taxon>Eubrachyura</taxon>
        <taxon>Portunoidea</taxon>
        <taxon>Portunidae</taxon>
        <taxon>Portuninae</taxon>
        <taxon>Scylla</taxon>
    </lineage>
</organism>
<evidence type="ECO:0000313" key="2">
    <source>
        <dbReference type="EMBL" id="KAK8388443.1"/>
    </source>
</evidence>
<name>A0AAW0TMY8_SCYPA</name>
<sequence>MPQNRQRCCLFFASYSQGCEAGQCSGSSSLPFTEVADCLAVKANRSEGHLLSPGDNPPTPPAPPMTPAVIRCEVMESQPEYVTSLIRSHPITRHSRVWVHPALPQSAVPRTPWRRSSYSAHGRLVREGQEGRPRRQDDPLVPRSRRWATRRHALVSHCALSLLREAVVGWRCEGGGRRRHLWTVVATVG</sequence>